<dbReference type="Proteomes" id="UP001252688">
    <property type="component" value="Unassembled WGS sequence"/>
</dbReference>
<comment type="caution">
    <text evidence="1">The sequence shown here is derived from an EMBL/GenBank/DDBJ whole genome shotgun (WGS) entry which is preliminary data.</text>
</comment>
<evidence type="ECO:0000313" key="2">
    <source>
        <dbReference type="Proteomes" id="UP001252688"/>
    </source>
</evidence>
<gene>
    <name evidence="1" type="ORF">QJV37_00570</name>
</gene>
<evidence type="ECO:0000313" key="1">
    <source>
        <dbReference type="EMBL" id="MDT0112616.1"/>
    </source>
</evidence>
<sequence length="89" mass="9788">MNLTSNFKEKDPCANMSRNTGYAKCATQNQLNFIPEISNMQQFSAEELAEATSLLHKIPPELALIDTQSLIGIIAIALRHQSCARPATL</sequence>
<organism evidence="1 2">
    <name type="scientific">Listeria cossartiae subsp. cayugensis</name>
    <dbReference type="NCBI Taxonomy" id="2713505"/>
    <lineage>
        <taxon>Bacteria</taxon>
        <taxon>Bacillati</taxon>
        <taxon>Bacillota</taxon>
        <taxon>Bacilli</taxon>
        <taxon>Bacillales</taxon>
        <taxon>Listeriaceae</taxon>
        <taxon>Listeria</taxon>
        <taxon>Listeria cossartiae</taxon>
    </lineage>
</organism>
<proteinExistence type="predicted"/>
<dbReference type="EMBL" id="JASBAM010000001">
    <property type="protein sequence ID" value="MDT0112616.1"/>
    <property type="molecule type" value="Genomic_DNA"/>
</dbReference>
<keyword evidence="2" id="KW-1185">Reference proteome</keyword>
<name>A0ABU2IIW7_9LIST</name>
<dbReference type="RefSeq" id="WP_311178004.1">
    <property type="nucleotide sequence ID" value="NZ_JASAZZ010000001.1"/>
</dbReference>
<protein>
    <submittedName>
        <fullName evidence="1">Uncharacterized protein</fullName>
    </submittedName>
</protein>
<reference evidence="1 2" key="1">
    <citation type="submission" date="2023-05" db="EMBL/GenBank/DDBJ databases">
        <title>A Combination of Whole Genome Sequencing and Metagenomics Reveals Diversity of Listeria spp. in Soil Collected from the Nantahala National Forest.</title>
        <authorList>
            <person name="Wang J."/>
            <person name="Schamp C.N."/>
            <person name="Hudson L.K."/>
            <person name="Chaggar H.K."/>
            <person name="Bryan D.W."/>
            <person name="Radosevich M."/>
            <person name="Denes T.G."/>
        </authorList>
    </citation>
    <scope>NUCLEOTIDE SEQUENCE [LARGE SCALE GENOMIC DNA]</scope>
    <source>
        <strain evidence="1 2">UTK S2-0002</strain>
    </source>
</reference>
<accession>A0ABU2IIW7</accession>